<evidence type="ECO:0000256" key="4">
    <source>
        <dbReference type="ARBA" id="ARBA00008157"/>
    </source>
</evidence>
<dbReference type="InterPro" id="IPR047167">
    <property type="entry name" value="NFE2-like"/>
</dbReference>
<comment type="similarity">
    <text evidence="4">Belongs to the bZIP family. CNC subfamily.</text>
</comment>
<keyword evidence="10" id="KW-0735">Signal-anchor</keyword>
<evidence type="ECO:0000256" key="26">
    <source>
        <dbReference type="SAM" id="MobiDB-lite"/>
    </source>
</evidence>
<dbReference type="Gene3D" id="1.10.880.10">
    <property type="entry name" value="Transcription factor, Skn-1-like, DNA-binding domain"/>
    <property type="match status" value="1"/>
</dbReference>
<evidence type="ECO:0000256" key="8">
    <source>
        <dbReference type="ARBA" id="ARBA00022692"/>
    </source>
</evidence>
<keyword evidence="16 27" id="KW-0472">Membrane</keyword>
<feature type="region of interest" description="Disordered" evidence="26">
    <location>
        <begin position="361"/>
        <end position="380"/>
    </location>
</feature>
<keyword evidence="8 27" id="KW-0812">Transmembrane</keyword>
<dbReference type="GO" id="GO:0005634">
    <property type="term" value="C:nucleus"/>
    <property type="evidence" value="ECO:0007669"/>
    <property type="project" value="UniProtKB-SubCell"/>
</dbReference>
<evidence type="ECO:0000256" key="21">
    <source>
        <dbReference type="ARBA" id="ARBA00023221"/>
    </source>
</evidence>
<keyword evidence="14" id="KW-0446">Lipid-binding</keyword>
<dbReference type="Pfam" id="PF03131">
    <property type="entry name" value="bZIP_Maf"/>
    <property type="match status" value="1"/>
</dbReference>
<feature type="compositionally biased region" description="Basic residues" evidence="26">
    <location>
        <begin position="838"/>
        <end position="848"/>
    </location>
</feature>
<feature type="compositionally biased region" description="Basic and acidic residues" evidence="26">
    <location>
        <begin position="175"/>
        <end position="184"/>
    </location>
</feature>
<keyword evidence="7" id="KW-0153">Cholesterol metabolism</keyword>
<evidence type="ECO:0000256" key="1">
    <source>
        <dbReference type="ARBA" id="ARBA00004123"/>
    </source>
</evidence>
<evidence type="ECO:0000256" key="12">
    <source>
        <dbReference type="ARBA" id="ARBA00023015"/>
    </source>
</evidence>
<evidence type="ECO:0000256" key="20">
    <source>
        <dbReference type="ARBA" id="ARBA00023180"/>
    </source>
</evidence>
<evidence type="ECO:0000256" key="19">
    <source>
        <dbReference type="ARBA" id="ARBA00023166"/>
    </source>
</evidence>
<keyword evidence="25" id="KW-0175">Coiled coil</keyword>
<reference evidence="29 30" key="1">
    <citation type="submission" date="2019-08" db="EMBL/GenBank/DDBJ databases">
        <title>A chromosome-level genome assembly, high-density linkage maps, and genome scans reveal the genomic architecture of hybrid incompatibilities underlying speciation via character displacement in darters (Percidae: Etheostominae).</title>
        <authorList>
            <person name="Moran R.L."/>
            <person name="Catchen J.M."/>
            <person name="Fuller R.C."/>
        </authorList>
    </citation>
    <scope>NUCLEOTIDE SEQUENCE [LARGE SCALE GENOMIC DNA]</scope>
    <source>
        <strain evidence="29">EspeVRDwgs_2016</strain>
        <tissue evidence="29">Muscle</tissue>
    </source>
</reference>
<evidence type="ECO:0000256" key="6">
    <source>
        <dbReference type="ARBA" id="ARBA00022491"/>
    </source>
</evidence>
<evidence type="ECO:0000256" key="17">
    <source>
        <dbReference type="ARBA" id="ARBA00023159"/>
    </source>
</evidence>
<evidence type="ECO:0000256" key="23">
    <source>
        <dbReference type="ARBA" id="ARBA00030985"/>
    </source>
</evidence>
<keyword evidence="11 27" id="KW-1133">Transmembrane helix</keyword>
<dbReference type="PROSITE" id="PS50217">
    <property type="entry name" value="BZIP"/>
    <property type="match status" value="1"/>
</dbReference>
<evidence type="ECO:0000256" key="5">
    <source>
        <dbReference type="ARBA" id="ARBA00020485"/>
    </source>
</evidence>
<feature type="domain" description="BZIP" evidence="28">
    <location>
        <begin position="729"/>
        <end position="792"/>
    </location>
</feature>
<keyword evidence="9" id="KW-0256">Endoplasmic reticulum</keyword>
<dbReference type="SMART" id="SM00338">
    <property type="entry name" value="BRLZ"/>
    <property type="match status" value="1"/>
</dbReference>
<sequence length="848" mass="94999">MLYLKKYFTEGLIQMAILLSLVGVWVDVGLEPYMTQEMILGPTSALTQTQFHNLRNRLEDGQDLHPKSVDLDKFFTARRLLGWVPHAQLETWLAQREPDPLPIACPDQSSPLERAPAGVERDQTAPPGESRAALATMQEEKEEDDKEEGANRGHHYSGLLEETREEEEEEEEEEHLGRWTEGRGRIGGSYSRANNRELTQNEVDQTSFSLQDCLRLLEENFPFTEEQQLVDVGGRREDQEPEPQSREPLLSHIIPTGNPSMDLELHWEDLLAIMEPENTDVDILTSFDHTQNSRAAGTLQSVGLQQNCNNHENGIIEAHQEDVPLQHGLLGPPRQSELEAALLPLTPSAELDDHSSALNTRDTLQNSNENPDHTHLLTEDPSENIGLNAEDNCSTFSMNLLTQGLGDTLEGSPCSQYAPSPENLPNFDVNFQSRDLTPSGFTPFPEGSGMTQDHLTSPSSVFLVDEEEDGDDDGLFSPLSDLLEDAAILDEMRLLDLALEEGFSPEMAAKLEEEGFLDHIKDETDSDSGLSLDFSHSPASPCASEASSYSSSSTSSSSCGSAVESPFSQEEDEETEGMFVGSDMEVEVTIKQEDLEEEEMGAVGGGYPGDFGKPFLPNYGDHKLFNGSPWLENIGHDHTYNQPLPSAPTPSVGMIPTKHTKSSSRHDNVKPKHRSSSRHISETKMWSRDERRARARKIPFSNDLIVNLPVDEFNDLLANYQLSEEQLILVRDIRRRGKNKIAAQNCRKRKLDVLLELKDNVLGLRRYRSRLLREKQEALRNLQEMKRQLGKLYQDVFSTLRDEEGMPLNAMEYLLNFESNGSVTVASRQQGAASPLRKTSKKQKDKKK</sequence>
<evidence type="ECO:0000259" key="28">
    <source>
        <dbReference type="PROSITE" id="PS50217"/>
    </source>
</evidence>
<dbReference type="GO" id="GO:0000978">
    <property type="term" value="F:RNA polymerase II cis-regulatory region sequence-specific DNA binding"/>
    <property type="evidence" value="ECO:0007669"/>
    <property type="project" value="InterPro"/>
</dbReference>
<feature type="transmembrane region" description="Helical" evidence="27">
    <location>
        <begin position="7"/>
        <end position="26"/>
    </location>
</feature>
<evidence type="ECO:0000256" key="11">
    <source>
        <dbReference type="ARBA" id="ARBA00022989"/>
    </source>
</evidence>
<feature type="region of interest" description="Disordered" evidence="26">
    <location>
        <begin position="100"/>
        <end position="191"/>
    </location>
</feature>
<dbReference type="SUPFAM" id="SSF47454">
    <property type="entry name" value="A DNA-binding domain in eukaryotic transcription factors"/>
    <property type="match status" value="1"/>
</dbReference>
<dbReference type="GO" id="GO:0000981">
    <property type="term" value="F:DNA-binding transcription factor activity, RNA polymerase II-specific"/>
    <property type="evidence" value="ECO:0007669"/>
    <property type="project" value="TreeGrafter"/>
</dbReference>
<keyword evidence="22" id="KW-0539">Nucleus</keyword>
<feature type="region of interest" description="Disordered" evidence="26">
    <location>
        <begin position="521"/>
        <end position="578"/>
    </location>
</feature>
<comment type="subcellular location">
    <subcellularLocation>
        <location evidence="3">Endoplasmic reticulum membrane</location>
        <topology evidence="3">Single-pass type II membrane protein</topology>
    </subcellularLocation>
    <subcellularLocation>
        <location evidence="2">Endoplasmic reticulum membrane</location>
        <topology evidence="2">Single-pass type III membrane protein</topology>
    </subcellularLocation>
    <subcellularLocation>
        <location evidence="1">Nucleus</location>
    </subcellularLocation>
</comment>
<evidence type="ECO:0000256" key="18">
    <source>
        <dbReference type="ARBA" id="ARBA00023163"/>
    </source>
</evidence>
<keyword evidence="18" id="KW-0804">Transcription</keyword>
<evidence type="ECO:0000313" key="30">
    <source>
        <dbReference type="Proteomes" id="UP000327493"/>
    </source>
</evidence>
<evidence type="ECO:0000256" key="15">
    <source>
        <dbReference type="ARBA" id="ARBA00023125"/>
    </source>
</evidence>
<evidence type="ECO:0000256" key="7">
    <source>
        <dbReference type="ARBA" id="ARBA00022548"/>
    </source>
</evidence>
<evidence type="ECO:0000256" key="14">
    <source>
        <dbReference type="ARBA" id="ARBA00023121"/>
    </source>
</evidence>
<gene>
    <name evidence="29" type="ORF">FQN60_004413</name>
</gene>
<dbReference type="PROSITE" id="PS00036">
    <property type="entry name" value="BZIP_BASIC"/>
    <property type="match status" value="1"/>
</dbReference>
<evidence type="ECO:0000256" key="10">
    <source>
        <dbReference type="ARBA" id="ARBA00022968"/>
    </source>
</evidence>
<keyword evidence="17" id="KW-0010">Activator</keyword>
<feature type="coiled-coil region" evidence="25">
    <location>
        <begin position="768"/>
        <end position="795"/>
    </location>
</feature>
<evidence type="ECO:0000256" key="9">
    <source>
        <dbReference type="ARBA" id="ARBA00022824"/>
    </source>
</evidence>
<organism evidence="29 30">
    <name type="scientific">Etheostoma spectabile</name>
    <name type="common">orangethroat darter</name>
    <dbReference type="NCBI Taxonomy" id="54343"/>
    <lineage>
        <taxon>Eukaryota</taxon>
        <taxon>Metazoa</taxon>
        <taxon>Chordata</taxon>
        <taxon>Craniata</taxon>
        <taxon>Vertebrata</taxon>
        <taxon>Euteleostomi</taxon>
        <taxon>Actinopterygii</taxon>
        <taxon>Neopterygii</taxon>
        <taxon>Teleostei</taxon>
        <taxon>Neoteleostei</taxon>
        <taxon>Acanthomorphata</taxon>
        <taxon>Eupercaria</taxon>
        <taxon>Perciformes</taxon>
        <taxon>Percoidei</taxon>
        <taxon>Percidae</taxon>
        <taxon>Etheostomatinae</taxon>
        <taxon>Etheostoma</taxon>
    </lineage>
</organism>
<evidence type="ECO:0000256" key="25">
    <source>
        <dbReference type="SAM" id="Coils"/>
    </source>
</evidence>
<accession>A0A5J5CX32</accession>
<keyword evidence="12" id="KW-0805">Transcription regulation</keyword>
<feature type="compositionally biased region" description="Low complexity" evidence="26">
    <location>
        <begin position="535"/>
        <end position="565"/>
    </location>
</feature>
<evidence type="ECO:0000256" key="24">
    <source>
        <dbReference type="ARBA" id="ARBA00031659"/>
    </source>
</evidence>
<feature type="region of interest" description="Disordered" evidence="26">
    <location>
        <begin position="234"/>
        <end position="253"/>
    </location>
</feature>
<keyword evidence="19" id="KW-1207">Sterol metabolism</keyword>
<dbReference type="GO" id="GO:0008289">
    <property type="term" value="F:lipid binding"/>
    <property type="evidence" value="ECO:0007669"/>
    <property type="project" value="UniProtKB-KW"/>
</dbReference>
<dbReference type="InterPro" id="IPR008917">
    <property type="entry name" value="TF_DNA-bd_sf"/>
</dbReference>
<keyword evidence="13" id="KW-0443">Lipid metabolism</keyword>
<evidence type="ECO:0000256" key="13">
    <source>
        <dbReference type="ARBA" id="ARBA00023098"/>
    </source>
</evidence>
<dbReference type="InterPro" id="IPR004826">
    <property type="entry name" value="bZIP_Maf"/>
</dbReference>
<keyword evidence="20" id="KW-0325">Glycoprotein</keyword>
<dbReference type="GO" id="GO:0005789">
    <property type="term" value="C:endoplasmic reticulum membrane"/>
    <property type="evidence" value="ECO:0007669"/>
    <property type="project" value="UniProtKB-SubCell"/>
</dbReference>
<evidence type="ECO:0000313" key="29">
    <source>
        <dbReference type="EMBL" id="KAA8585719.1"/>
    </source>
</evidence>
<evidence type="ECO:0000256" key="3">
    <source>
        <dbReference type="ARBA" id="ARBA00004648"/>
    </source>
</evidence>
<dbReference type="EMBL" id="VOFY01000015">
    <property type="protein sequence ID" value="KAA8585719.1"/>
    <property type="molecule type" value="Genomic_DNA"/>
</dbReference>
<dbReference type="PANTHER" id="PTHR24411:SF31">
    <property type="entry name" value="ENDOPLASMIC RETICULUM MEMBRANE SENSOR NFE2L1"/>
    <property type="match status" value="1"/>
</dbReference>
<feature type="compositionally biased region" description="Acidic residues" evidence="26">
    <location>
        <begin position="163"/>
        <end position="174"/>
    </location>
</feature>
<dbReference type="GO" id="GO:0008203">
    <property type="term" value="P:cholesterol metabolic process"/>
    <property type="evidence" value="ECO:0007669"/>
    <property type="project" value="UniProtKB-KW"/>
</dbReference>
<feature type="region of interest" description="Disordered" evidence="26">
    <location>
        <begin position="636"/>
        <end position="688"/>
    </location>
</feature>
<comment type="caution">
    <text evidence="29">The sequence shown here is derived from an EMBL/GenBank/DDBJ whole genome shotgun (WGS) entry which is preliminary data.</text>
</comment>
<feature type="compositionally biased region" description="Basic and acidic residues" evidence="26">
    <location>
        <begin position="679"/>
        <end position="688"/>
    </location>
</feature>
<evidence type="ECO:0000256" key="22">
    <source>
        <dbReference type="ARBA" id="ARBA00023242"/>
    </source>
</evidence>
<keyword evidence="21" id="KW-0753">Steroid metabolism</keyword>
<dbReference type="FunFam" id="1.10.880.10:FF:000004">
    <property type="entry name" value="Nuclear factor, erythroid 2"/>
    <property type="match status" value="1"/>
</dbReference>
<protein>
    <recommendedName>
        <fullName evidence="5">Endoplasmic reticulum membrane sensor NFE2L1</fullName>
    </recommendedName>
    <alternativeName>
        <fullName evidence="24">Nuclear factor erythroid 2-related factor 1</fullName>
    </alternativeName>
    <alternativeName>
        <fullName evidence="23">Nuclear factor, erythroid derived 2, like 1</fullName>
    </alternativeName>
</protein>
<feature type="region of interest" description="Disordered" evidence="26">
    <location>
        <begin position="826"/>
        <end position="848"/>
    </location>
</feature>
<name>A0A5J5CX32_9PERO</name>
<evidence type="ECO:0000256" key="27">
    <source>
        <dbReference type="SAM" id="Phobius"/>
    </source>
</evidence>
<proteinExistence type="inferred from homology"/>
<evidence type="ECO:0000256" key="16">
    <source>
        <dbReference type="ARBA" id="ARBA00023136"/>
    </source>
</evidence>
<keyword evidence="6" id="KW-0678">Repressor</keyword>
<keyword evidence="30" id="KW-1185">Reference proteome</keyword>
<dbReference type="AlphaFoldDB" id="A0A5J5CX32"/>
<keyword evidence="15" id="KW-0238">DNA-binding</keyword>
<dbReference type="InterPro" id="IPR004827">
    <property type="entry name" value="bZIP"/>
</dbReference>
<dbReference type="PANTHER" id="PTHR24411">
    <property type="entry name" value="NUCLEAR FACTOR ERYTHROID 2-RELATED FACTOR"/>
    <property type="match status" value="1"/>
</dbReference>
<evidence type="ECO:0000256" key="2">
    <source>
        <dbReference type="ARBA" id="ARBA00004643"/>
    </source>
</evidence>
<dbReference type="Proteomes" id="UP000327493">
    <property type="component" value="Chromosome 15"/>
</dbReference>